<organism evidence="2 3">
    <name type="scientific">Methylobacter tundripaludum</name>
    <dbReference type="NCBI Taxonomy" id="173365"/>
    <lineage>
        <taxon>Bacteria</taxon>
        <taxon>Pseudomonadati</taxon>
        <taxon>Pseudomonadota</taxon>
        <taxon>Gammaproteobacteria</taxon>
        <taxon>Methylococcales</taxon>
        <taxon>Methylococcaceae</taxon>
        <taxon>Methylobacter</taxon>
    </lineage>
</organism>
<dbReference type="CDD" id="cd02440">
    <property type="entry name" value="AdoMet_MTases"/>
    <property type="match status" value="1"/>
</dbReference>
<dbReference type="EMBL" id="PTIY01000004">
    <property type="protein sequence ID" value="PPK72356.1"/>
    <property type="molecule type" value="Genomic_DNA"/>
</dbReference>
<gene>
    <name evidence="2" type="ORF">B0F88_104150</name>
</gene>
<evidence type="ECO:0000259" key="1">
    <source>
        <dbReference type="Pfam" id="PF13649"/>
    </source>
</evidence>
<dbReference type="PANTHER" id="PTHR43464:SF23">
    <property type="entry name" value="JUVENILE HORMONE ACID O-METHYLTRANSFERASE"/>
    <property type="match status" value="1"/>
</dbReference>
<dbReference type="SUPFAM" id="SSF53335">
    <property type="entry name" value="S-adenosyl-L-methionine-dependent methyltransferases"/>
    <property type="match status" value="1"/>
</dbReference>
<accession>A0A2S6H4P1</accession>
<dbReference type="GO" id="GO:0032259">
    <property type="term" value="P:methylation"/>
    <property type="evidence" value="ECO:0007669"/>
    <property type="project" value="UniProtKB-KW"/>
</dbReference>
<keyword evidence="3" id="KW-1185">Reference proteome</keyword>
<comment type="caution">
    <text evidence="2">The sequence shown here is derived from an EMBL/GenBank/DDBJ whole genome shotgun (WGS) entry which is preliminary data.</text>
</comment>
<feature type="domain" description="Methyltransferase" evidence="1">
    <location>
        <begin position="80"/>
        <end position="172"/>
    </location>
</feature>
<evidence type="ECO:0000313" key="3">
    <source>
        <dbReference type="Proteomes" id="UP000238071"/>
    </source>
</evidence>
<keyword evidence="2" id="KW-0489">Methyltransferase</keyword>
<dbReference type="Proteomes" id="UP000238071">
    <property type="component" value="Unassembled WGS sequence"/>
</dbReference>
<evidence type="ECO:0000313" key="2">
    <source>
        <dbReference type="EMBL" id="PPK72356.1"/>
    </source>
</evidence>
<proteinExistence type="predicted"/>
<dbReference type="InterPro" id="IPR041698">
    <property type="entry name" value="Methyltransf_25"/>
</dbReference>
<dbReference type="AlphaFoldDB" id="A0A2S6H4P1"/>
<dbReference type="GO" id="GO:0006744">
    <property type="term" value="P:ubiquinone biosynthetic process"/>
    <property type="evidence" value="ECO:0007669"/>
    <property type="project" value="TreeGrafter"/>
</dbReference>
<dbReference type="Pfam" id="PF13649">
    <property type="entry name" value="Methyltransf_25"/>
    <property type="match status" value="1"/>
</dbReference>
<sequence>MRKTLCPIESTFMNNHRATARQLAQEAIAAGHPLEWFEQLYAQALSEGVSVPWADHVPNPNLIELFQKIDGRFSFGQRALKVGCGLGDDAEWLSGLGFDVTAFDISPTAISVCESRFPNSKVMYITRDLFQAPDNWSGAFDLVLESYTLQVLPPELRAKALKQISEFVLPGGYLMLITRLRGDSEAIGSMPWPLAQREIDTLKSQGFVERYSEDYIDDEQPAVRRFRGCYQREA</sequence>
<name>A0A2S6H4P1_9GAMM</name>
<dbReference type="InterPro" id="IPR029063">
    <property type="entry name" value="SAM-dependent_MTases_sf"/>
</dbReference>
<dbReference type="GO" id="GO:0008168">
    <property type="term" value="F:methyltransferase activity"/>
    <property type="evidence" value="ECO:0007669"/>
    <property type="project" value="UniProtKB-KW"/>
</dbReference>
<keyword evidence="2" id="KW-0808">Transferase</keyword>
<dbReference type="Gene3D" id="3.40.50.150">
    <property type="entry name" value="Vaccinia Virus protein VP39"/>
    <property type="match status" value="1"/>
</dbReference>
<protein>
    <submittedName>
        <fullName evidence="2">Methyltransferase family protein</fullName>
    </submittedName>
</protein>
<reference evidence="2 3" key="1">
    <citation type="submission" date="2018-02" db="EMBL/GenBank/DDBJ databases">
        <title>Subsurface microbial communities from deep shales in Ohio and West Virginia, USA.</title>
        <authorList>
            <person name="Wrighton K."/>
        </authorList>
    </citation>
    <scope>NUCLEOTIDE SEQUENCE [LARGE SCALE GENOMIC DNA]</scope>
    <source>
        <strain evidence="2 3">OWC-G53F</strain>
    </source>
</reference>
<dbReference type="PANTHER" id="PTHR43464">
    <property type="entry name" value="METHYLTRANSFERASE"/>
    <property type="match status" value="1"/>
</dbReference>